<dbReference type="HOGENOM" id="CLU_1416306_0_0_1"/>
<keyword evidence="3" id="KW-1185">Reference proteome</keyword>
<dbReference type="AlphaFoldDB" id="G0NIB4"/>
<dbReference type="InParanoid" id="G0NIB4"/>
<evidence type="ECO:0008006" key="4">
    <source>
        <dbReference type="Google" id="ProtNLM"/>
    </source>
</evidence>
<organism evidence="3">
    <name type="scientific">Caenorhabditis brenneri</name>
    <name type="common">Nematode worm</name>
    <dbReference type="NCBI Taxonomy" id="135651"/>
    <lineage>
        <taxon>Eukaryota</taxon>
        <taxon>Metazoa</taxon>
        <taxon>Ecdysozoa</taxon>
        <taxon>Nematoda</taxon>
        <taxon>Chromadorea</taxon>
        <taxon>Rhabditida</taxon>
        <taxon>Rhabditina</taxon>
        <taxon>Rhabditomorpha</taxon>
        <taxon>Rhabditoidea</taxon>
        <taxon>Rhabditidae</taxon>
        <taxon>Peloderinae</taxon>
        <taxon>Caenorhabditis</taxon>
    </lineage>
</organism>
<feature type="signal peptide" evidence="1">
    <location>
        <begin position="1"/>
        <end position="17"/>
    </location>
</feature>
<dbReference type="EMBL" id="GL379889">
    <property type="protein sequence ID" value="EGT31765.1"/>
    <property type="molecule type" value="Genomic_DNA"/>
</dbReference>
<keyword evidence="1" id="KW-0732">Signal</keyword>
<evidence type="ECO:0000313" key="2">
    <source>
        <dbReference type="EMBL" id="EGT31765.1"/>
    </source>
</evidence>
<dbReference type="Proteomes" id="UP000008068">
    <property type="component" value="Unassembled WGS sequence"/>
</dbReference>
<evidence type="ECO:0000256" key="1">
    <source>
        <dbReference type="SAM" id="SignalP"/>
    </source>
</evidence>
<gene>
    <name evidence="2" type="ORF">CAEBREN_06455</name>
</gene>
<name>G0NIB4_CAEBE</name>
<dbReference type="FunCoup" id="G0NIB4">
    <property type="interactions" value="2299"/>
</dbReference>
<reference evidence="3" key="1">
    <citation type="submission" date="2011-07" db="EMBL/GenBank/DDBJ databases">
        <authorList>
            <consortium name="Caenorhabditis brenneri Sequencing and Analysis Consortium"/>
            <person name="Wilson R.K."/>
        </authorList>
    </citation>
    <scope>NUCLEOTIDE SEQUENCE [LARGE SCALE GENOMIC DNA]</scope>
    <source>
        <strain evidence="3">PB2801</strain>
    </source>
</reference>
<evidence type="ECO:0000313" key="3">
    <source>
        <dbReference type="Proteomes" id="UP000008068"/>
    </source>
</evidence>
<accession>G0NIB4</accession>
<dbReference type="PANTHER" id="PTHR36517">
    <property type="entry name" value="PROTEIN CBG25732"/>
    <property type="match status" value="1"/>
</dbReference>
<sequence length="192" mass="21607">MFLVLFIILYDVALFDACFPTIAPDEYYPTATLPEYTTPIATTEMVTEKASISTTEMITSKITTEEMMEETTVGVVKKCDQCKTADIKTRVYTNEESLTFEEMPLEDGCKRTRLTCKREGVSTCRIVDALLEPYDPIVYETLPSLGDERYSTSFSTVLSCDDDGTYSGLETWITGGTKVKIEGIYCHFDQCE</sequence>
<protein>
    <recommendedName>
        <fullName evidence="4">DUF281 domain-containing protein</fullName>
    </recommendedName>
</protein>
<dbReference type="PANTHER" id="PTHR36517:SF1">
    <property type="entry name" value="C6 DOMAIN-CONTAINING PROTEIN-RELATED"/>
    <property type="match status" value="1"/>
</dbReference>
<feature type="chain" id="PRO_5003405356" description="DUF281 domain-containing protein" evidence="1">
    <location>
        <begin position="18"/>
        <end position="192"/>
    </location>
</feature>
<proteinExistence type="predicted"/>